<dbReference type="EMBL" id="VUMI01000007">
    <property type="protein sequence ID" value="MSS87914.1"/>
    <property type="molecule type" value="Genomic_DNA"/>
</dbReference>
<feature type="transmembrane region" description="Helical" evidence="7">
    <location>
        <begin position="156"/>
        <end position="176"/>
    </location>
</feature>
<feature type="transmembrane region" description="Helical" evidence="7">
    <location>
        <begin position="532"/>
        <end position="552"/>
    </location>
</feature>
<keyword evidence="3 7" id="KW-0812">Transmembrane</keyword>
<reference evidence="9 10" key="1">
    <citation type="submission" date="2019-08" db="EMBL/GenBank/DDBJ databases">
        <title>In-depth cultivation of the pig gut microbiome towards novel bacterial diversity and tailored functional studies.</title>
        <authorList>
            <person name="Wylensek D."/>
            <person name="Hitch T.C.A."/>
            <person name="Clavel T."/>
        </authorList>
    </citation>
    <scope>NUCLEOTIDE SEQUENCE [LARGE SCALE GENOMIC DNA]</scope>
    <source>
        <strain evidence="9 10">WCA-389-WT-23B</strain>
    </source>
</reference>
<protein>
    <submittedName>
        <fullName evidence="9">ABC transporter permease</fullName>
    </submittedName>
</protein>
<feature type="domain" description="ABC3 transporter permease C-terminal" evidence="8">
    <location>
        <begin position="482"/>
        <end position="584"/>
    </location>
</feature>
<keyword evidence="4 7" id="KW-1133">Transmembrane helix</keyword>
<evidence type="ECO:0000256" key="7">
    <source>
        <dbReference type="SAM" id="Phobius"/>
    </source>
</evidence>
<dbReference type="PANTHER" id="PTHR30572:SF4">
    <property type="entry name" value="ABC TRANSPORTER PERMEASE YTRF"/>
    <property type="match status" value="1"/>
</dbReference>
<keyword evidence="10" id="KW-1185">Reference proteome</keyword>
<dbReference type="GO" id="GO:0005886">
    <property type="term" value="C:plasma membrane"/>
    <property type="evidence" value="ECO:0007669"/>
    <property type="project" value="UniProtKB-SubCell"/>
</dbReference>
<accession>A0A6N7WDX2</accession>
<dbReference type="GO" id="GO:0022857">
    <property type="term" value="F:transmembrane transporter activity"/>
    <property type="evidence" value="ECO:0007669"/>
    <property type="project" value="TreeGrafter"/>
</dbReference>
<proteinExistence type="inferred from homology"/>
<evidence type="ECO:0000313" key="10">
    <source>
        <dbReference type="Proteomes" id="UP000436047"/>
    </source>
</evidence>
<evidence type="ECO:0000256" key="4">
    <source>
        <dbReference type="ARBA" id="ARBA00022989"/>
    </source>
</evidence>
<evidence type="ECO:0000259" key="8">
    <source>
        <dbReference type="Pfam" id="PF02687"/>
    </source>
</evidence>
<gene>
    <name evidence="9" type="ORF">FYJ45_06120</name>
</gene>
<sequence length="609" mass="67956">MVGMILPFENDTHRVERKIAYHSLAANKQRNFLSGIIIFAAALLLSFATILLCNATIDTQIISRVNNVQEMVGVILGIAVVLLFTAGIAIKNIMYISVLQRTREFAQLRTIGATYRQIKAIIHNERKQLSRKFILGGLLLGFLLNCALPLKLYLVPSIACAIFSGAFVWFIVFWSFRTPAKIAASFSPMAALRVEHSTSIGSRRSKHITPNAIAQKYFFSNRKKAFYTLLSLILSGVLMFTVFSVTSAIDIEGLVRQSYYENSSVYLMLNSTAEENSTANLMKNSPFTEELREEIEAIPGVSGIYPSKKLDCEITVPDQSISTQFDMSLISIIGTSSFEGQLIEGTMPYLQNTITTIPVVINRSSPYYEETGLNLKLGDHLSASVHTGQSMKQMDFSVCGFIENKDKGSVLYTASEYLDYMAEMNCDLAWYICTDNQRDTAAVEQIKALVTSDNRLVSSAFSDDLAETNAYFHNAKIIIAAVLMLICLFSFINLLNTCITNAVMRRHDYALLEAAGMTKEQIQQTQSSENRIYFSGGLIGSCMIGIPLGLLLCKKIAELPGLSYISYQFPWVFLLLYFVIVFAANIIVTQYQQNFLTRYSVVEQLKAVE</sequence>
<feature type="transmembrane region" description="Helical" evidence="7">
    <location>
        <begin position="477"/>
        <end position="496"/>
    </location>
</feature>
<feature type="transmembrane region" description="Helical" evidence="7">
    <location>
        <begin position="133"/>
        <end position="150"/>
    </location>
</feature>
<dbReference type="AlphaFoldDB" id="A0A6N7WDX2"/>
<keyword evidence="5 7" id="KW-0472">Membrane</keyword>
<feature type="transmembrane region" description="Helical" evidence="7">
    <location>
        <begin position="225"/>
        <end position="249"/>
    </location>
</feature>
<evidence type="ECO:0000256" key="3">
    <source>
        <dbReference type="ARBA" id="ARBA00022692"/>
    </source>
</evidence>
<dbReference type="PANTHER" id="PTHR30572">
    <property type="entry name" value="MEMBRANE COMPONENT OF TRANSPORTER-RELATED"/>
    <property type="match status" value="1"/>
</dbReference>
<evidence type="ECO:0000256" key="6">
    <source>
        <dbReference type="ARBA" id="ARBA00038076"/>
    </source>
</evidence>
<comment type="subcellular location">
    <subcellularLocation>
        <location evidence="1">Cell membrane</location>
        <topology evidence="1">Multi-pass membrane protein</topology>
    </subcellularLocation>
</comment>
<dbReference type="InterPro" id="IPR003838">
    <property type="entry name" value="ABC3_permease_C"/>
</dbReference>
<dbReference type="InterPro" id="IPR050250">
    <property type="entry name" value="Macrolide_Exporter_MacB"/>
</dbReference>
<comment type="similarity">
    <text evidence="6">Belongs to the ABC-4 integral membrane protein family.</text>
</comment>
<evidence type="ECO:0000256" key="1">
    <source>
        <dbReference type="ARBA" id="ARBA00004651"/>
    </source>
</evidence>
<name>A0A6N7WDX2_9FIRM</name>
<dbReference type="Proteomes" id="UP000436047">
    <property type="component" value="Unassembled WGS sequence"/>
</dbReference>
<comment type="caution">
    <text evidence="9">The sequence shown here is derived from an EMBL/GenBank/DDBJ whole genome shotgun (WGS) entry which is preliminary data.</text>
</comment>
<feature type="transmembrane region" description="Helical" evidence="7">
    <location>
        <begin position="32"/>
        <end position="52"/>
    </location>
</feature>
<keyword evidence="2" id="KW-1003">Cell membrane</keyword>
<dbReference type="Pfam" id="PF02687">
    <property type="entry name" value="FtsX"/>
    <property type="match status" value="1"/>
</dbReference>
<feature type="transmembrane region" description="Helical" evidence="7">
    <location>
        <begin position="564"/>
        <end position="588"/>
    </location>
</feature>
<organism evidence="9 10">
    <name type="scientific">Eisenbergiella porci</name>
    <dbReference type="NCBI Taxonomy" id="2652274"/>
    <lineage>
        <taxon>Bacteria</taxon>
        <taxon>Bacillati</taxon>
        <taxon>Bacillota</taxon>
        <taxon>Clostridia</taxon>
        <taxon>Lachnospirales</taxon>
        <taxon>Lachnospiraceae</taxon>
        <taxon>Eisenbergiella</taxon>
    </lineage>
</organism>
<evidence type="ECO:0000256" key="5">
    <source>
        <dbReference type="ARBA" id="ARBA00023136"/>
    </source>
</evidence>
<evidence type="ECO:0000256" key="2">
    <source>
        <dbReference type="ARBA" id="ARBA00022475"/>
    </source>
</evidence>
<feature type="transmembrane region" description="Helical" evidence="7">
    <location>
        <begin position="72"/>
        <end position="93"/>
    </location>
</feature>
<evidence type="ECO:0000313" key="9">
    <source>
        <dbReference type="EMBL" id="MSS87914.1"/>
    </source>
</evidence>